<dbReference type="VEuPathDB" id="PiroplasmaDB:BEWA_033220"/>
<gene>
    <name evidence="2" type="ORF">BEWA_033220</name>
</gene>
<dbReference type="EMBL" id="CP001669">
    <property type="protein sequence ID" value="AFZ80469.1"/>
    <property type="molecule type" value="Genomic_DNA"/>
</dbReference>
<dbReference type="GeneID" id="15806715"/>
<keyword evidence="1" id="KW-0175">Coiled coil</keyword>
<evidence type="ECO:0000313" key="2">
    <source>
        <dbReference type="EMBL" id="AFZ80469.1"/>
    </source>
</evidence>
<dbReference type="RefSeq" id="XP_004830135.1">
    <property type="nucleotide sequence ID" value="XM_004830078.1"/>
</dbReference>
<feature type="coiled-coil region" evidence="1">
    <location>
        <begin position="462"/>
        <end position="569"/>
    </location>
</feature>
<keyword evidence="3" id="KW-1185">Reference proteome</keyword>
<name>L0B021_THEEQ</name>
<accession>L0B021</accession>
<protein>
    <submittedName>
        <fullName evidence="2">Uncharacterized protein</fullName>
    </submittedName>
</protein>
<sequence length="731" mass="84412">MNLLIRTYKQALYKESKHFTTKANAHNLQTILYENNKLFGELYKYEHFRDAFATIPISSEYVSFISFWKGTINFSDIIHSYVGVEDATSNKLDIMSEAMVSELKKFTVSNDDYLNSMRFFRDEILKKGNSMTRTELFEAIFLSQEQSDLLEFWARVLENAKMIFKEETVFIDDISDMVFGFLYKRYSDDLVDTLDLERVSTCTSSGDVEHTSTNKSPALREIVDNIADIDNDTDVDYENDYHTSLIYEYKYRKLLQELEVTLPKIYTDYSTTKAELDKCKLEIEAILENNDRLVDEFSKERSALLEKITSGQQDCKTLVDKNDDLVGEIKSKELEIETYKRDFELLKGQYDSLDPSRLSEELKVYMVKCDGLQKSNDNLKSIIDDLENRLSLTVPAVSLEQDKEQIRELILQKDKLLEQLNIQNAEISSLSNEVNDLTIFNETLATEMTEMKKRSDAEHERIAELVEKNSKLVQDISDLHSENNNLKLELSHVQEENKNLGIELKEEINAKNVVNNELVLLKEKEKDFCIDSDQIERLKNETTELNAVNAHLKEKLNEVLQENIKLVAKLELMNMPHSQNPAHKIMSIIGNQKDMESTLSRDSDTTDCEYSDATDIPKNTVKINPALAETRRLNTVNAVKFGQISIDSKVDTVHKDSERIVHRRSAQLRRSNSIDQVSAEMDYEHDFTSDNLEDFGLSEDDSPDIFQNAISYISQTFNIDDNSHHKNTLFV</sequence>
<dbReference type="AlphaFoldDB" id="L0B021"/>
<dbReference type="KEGG" id="beq:BEWA_033220"/>
<dbReference type="eggNOG" id="ENOG502RSYR">
    <property type="taxonomic scope" value="Eukaryota"/>
</dbReference>
<dbReference type="OrthoDB" id="364973at2759"/>
<feature type="coiled-coil region" evidence="1">
    <location>
        <begin position="322"/>
        <end position="433"/>
    </location>
</feature>
<organism evidence="2 3">
    <name type="scientific">Theileria equi strain WA</name>
    <dbReference type="NCBI Taxonomy" id="1537102"/>
    <lineage>
        <taxon>Eukaryota</taxon>
        <taxon>Sar</taxon>
        <taxon>Alveolata</taxon>
        <taxon>Apicomplexa</taxon>
        <taxon>Aconoidasida</taxon>
        <taxon>Piroplasmida</taxon>
        <taxon>Theileriidae</taxon>
        <taxon>Theileria</taxon>
    </lineage>
</organism>
<dbReference type="STRING" id="1537102.L0B021"/>
<dbReference type="Proteomes" id="UP000031512">
    <property type="component" value="Chromosome 1"/>
</dbReference>
<proteinExistence type="predicted"/>
<evidence type="ECO:0000313" key="3">
    <source>
        <dbReference type="Proteomes" id="UP000031512"/>
    </source>
</evidence>
<reference evidence="2 3" key="1">
    <citation type="journal article" date="2012" name="BMC Genomics">
        <title>Comparative genomic analysis and phylogenetic position of Theileria equi.</title>
        <authorList>
            <person name="Kappmeyer L.S."/>
            <person name="Thiagarajan M."/>
            <person name="Herndon D.R."/>
            <person name="Ramsay J.D."/>
            <person name="Caler E."/>
            <person name="Djikeng A."/>
            <person name="Gillespie J.J."/>
            <person name="Lau A.O."/>
            <person name="Roalson E.H."/>
            <person name="Silva J.C."/>
            <person name="Silva M.G."/>
            <person name="Suarez C.E."/>
            <person name="Ueti M.W."/>
            <person name="Nene V.M."/>
            <person name="Mealey R.H."/>
            <person name="Knowles D.P."/>
            <person name="Brayton K.A."/>
        </authorList>
    </citation>
    <scope>NUCLEOTIDE SEQUENCE [LARGE SCALE GENOMIC DNA]</scope>
    <source>
        <strain evidence="2 3">WA</strain>
    </source>
</reference>
<evidence type="ECO:0000256" key="1">
    <source>
        <dbReference type="SAM" id="Coils"/>
    </source>
</evidence>